<feature type="transmembrane region" description="Helical" evidence="1">
    <location>
        <begin position="53"/>
        <end position="74"/>
    </location>
</feature>
<reference evidence="2 3" key="1">
    <citation type="submission" date="2019-04" db="EMBL/GenBank/DDBJ databases">
        <title>Sphingomonas psychrotolerans sp. nov., isolated from soil in the Tianshan Mountains, Xinjiang, China.</title>
        <authorList>
            <person name="Luo Y."/>
            <person name="Sheng H."/>
        </authorList>
    </citation>
    <scope>NUCLEOTIDE SEQUENCE [LARGE SCALE GENOMIC DNA]</scope>
    <source>
        <strain evidence="2 3">ZFGT-11</strain>
    </source>
</reference>
<sequence length="79" mass="8265">MCLPGLRSIASGEESAGLAAKMVRNLGWALFSLGGLLILVKIGILVAQELRSAPLGVMAAALTLLLAITLRASLLPRRR</sequence>
<feature type="transmembrane region" description="Helical" evidence="1">
    <location>
        <begin position="26"/>
        <end position="47"/>
    </location>
</feature>
<protein>
    <submittedName>
        <fullName evidence="2">Uncharacterized protein</fullName>
    </submittedName>
</protein>
<gene>
    <name evidence="2" type="ORF">E5A73_01115</name>
</gene>
<name>A0A4S1XGL2_9SPHN</name>
<dbReference type="EMBL" id="SRXT01000001">
    <property type="protein sequence ID" value="TGX55759.1"/>
    <property type="molecule type" value="Genomic_DNA"/>
</dbReference>
<keyword evidence="1" id="KW-1133">Transmembrane helix</keyword>
<evidence type="ECO:0000256" key="1">
    <source>
        <dbReference type="SAM" id="Phobius"/>
    </source>
</evidence>
<evidence type="ECO:0000313" key="2">
    <source>
        <dbReference type="EMBL" id="TGX55759.1"/>
    </source>
</evidence>
<proteinExistence type="predicted"/>
<keyword evidence="1" id="KW-0812">Transmembrane</keyword>
<comment type="caution">
    <text evidence="2">The sequence shown here is derived from an EMBL/GenBank/DDBJ whole genome shotgun (WGS) entry which is preliminary data.</text>
</comment>
<organism evidence="2 3">
    <name type="scientific">Sphingomonas gei</name>
    <dbReference type="NCBI Taxonomy" id="1395960"/>
    <lineage>
        <taxon>Bacteria</taxon>
        <taxon>Pseudomonadati</taxon>
        <taxon>Pseudomonadota</taxon>
        <taxon>Alphaproteobacteria</taxon>
        <taxon>Sphingomonadales</taxon>
        <taxon>Sphingomonadaceae</taxon>
        <taxon>Sphingomonas</taxon>
    </lineage>
</organism>
<keyword evidence="1" id="KW-0472">Membrane</keyword>
<accession>A0A4S1XGL2</accession>
<dbReference type="AlphaFoldDB" id="A0A4S1XGL2"/>
<dbReference type="Proteomes" id="UP000306147">
    <property type="component" value="Unassembled WGS sequence"/>
</dbReference>
<keyword evidence="3" id="KW-1185">Reference proteome</keyword>
<evidence type="ECO:0000313" key="3">
    <source>
        <dbReference type="Proteomes" id="UP000306147"/>
    </source>
</evidence>
<dbReference type="RefSeq" id="WP_135961959.1">
    <property type="nucleotide sequence ID" value="NZ_SRXT01000001.1"/>
</dbReference>